<comment type="caution">
    <text evidence="2">The sequence shown here is derived from an EMBL/GenBank/DDBJ whole genome shotgun (WGS) entry which is preliminary data.</text>
</comment>
<protein>
    <submittedName>
        <fullName evidence="2">Winged helix-turn-helix domain-containing protein</fullName>
    </submittedName>
</protein>
<dbReference type="RefSeq" id="WP_264944973.1">
    <property type="nucleotide sequence ID" value="NZ_JAPDRA010000006.1"/>
</dbReference>
<dbReference type="InterPro" id="IPR025745">
    <property type="entry name" value="Mrr-like_N_dom"/>
</dbReference>
<feature type="domain" description="Restriction system protein Mrr-like N-terminal" evidence="1">
    <location>
        <begin position="2"/>
        <end position="83"/>
    </location>
</feature>
<keyword evidence="3" id="KW-1185">Reference proteome</keyword>
<dbReference type="Pfam" id="PF14338">
    <property type="entry name" value="Mrr_N"/>
    <property type="match status" value="1"/>
</dbReference>
<name>A0ABW3HCP0_9SPHN</name>
<evidence type="ECO:0000313" key="2">
    <source>
        <dbReference type="EMBL" id="MFD0947272.1"/>
    </source>
</evidence>
<reference evidence="3" key="1">
    <citation type="journal article" date="2019" name="Int. J. Syst. Evol. Microbiol.">
        <title>The Global Catalogue of Microorganisms (GCM) 10K type strain sequencing project: providing services to taxonomists for standard genome sequencing and annotation.</title>
        <authorList>
            <consortium name="The Broad Institute Genomics Platform"/>
            <consortium name="The Broad Institute Genome Sequencing Center for Infectious Disease"/>
            <person name="Wu L."/>
            <person name="Ma J."/>
        </authorList>
    </citation>
    <scope>NUCLEOTIDE SEQUENCE [LARGE SCALE GENOMIC DNA]</scope>
    <source>
        <strain evidence="3">CCUG 62982</strain>
    </source>
</reference>
<gene>
    <name evidence="2" type="ORF">ACFQ1E_13060</name>
</gene>
<dbReference type="Proteomes" id="UP001596977">
    <property type="component" value="Unassembled WGS sequence"/>
</dbReference>
<dbReference type="InterPro" id="IPR036388">
    <property type="entry name" value="WH-like_DNA-bd_sf"/>
</dbReference>
<organism evidence="2 3">
    <name type="scientific">Sphingomonas canadensis</name>
    <dbReference type="NCBI Taxonomy" id="1219257"/>
    <lineage>
        <taxon>Bacteria</taxon>
        <taxon>Pseudomonadati</taxon>
        <taxon>Pseudomonadota</taxon>
        <taxon>Alphaproteobacteria</taxon>
        <taxon>Sphingomonadales</taxon>
        <taxon>Sphingomonadaceae</taxon>
        <taxon>Sphingomonas</taxon>
    </lineage>
</organism>
<dbReference type="Gene3D" id="1.10.10.10">
    <property type="entry name" value="Winged helix-like DNA-binding domain superfamily/Winged helix DNA-binding domain"/>
    <property type="match status" value="1"/>
</dbReference>
<evidence type="ECO:0000313" key="3">
    <source>
        <dbReference type="Proteomes" id="UP001596977"/>
    </source>
</evidence>
<sequence>MILNVLSHGHVMTTQEITRSVKAKLPLTSTDLARANKRSNEAKIDQIIANALQDRRRLCRNGLIERVARGEFRLTRKGREYLAAQAEMLKDATALLDDLFPDLE</sequence>
<dbReference type="EMBL" id="JBHTJG010000006">
    <property type="protein sequence ID" value="MFD0947272.1"/>
    <property type="molecule type" value="Genomic_DNA"/>
</dbReference>
<proteinExistence type="predicted"/>
<evidence type="ECO:0000259" key="1">
    <source>
        <dbReference type="Pfam" id="PF14338"/>
    </source>
</evidence>
<accession>A0ABW3HCP0</accession>